<name>A0A0G0PFQ1_9BACT</name>
<organism evidence="1 2">
    <name type="scientific">Candidatus Yanofskybacteria bacterium GW2011_GWD2_39_48</name>
    <dbReference type="NCBI Taxonomy" id="1619031"/>
    <lineage>
        <taxon>Bacteria</taxon>
        <taxon>Candidatus Yanofskyibacteriota</taxon>
    </lineage>
</organism>
<sequence>MAFLTSPDLISLFEKEYGKKKLVLDTNLLILLMVGFFDSTYIPQCRITERFTEQDYQLLLSICQHFESEIIITPHIMAELSNLSRSKRGISDDRLRMYFNVAVDKLNQYKEEHIPFGEIAAIDLGIIVNFGFTDMTIVEAAKKLGAVILTDDLPLAEHAVSCGMVAINFTNIKTYNFAQ</sequence>
<accession>A0A0G0PFQ1</accession>
<gene>
    <name evidence="1" type="ORF">UT53_C0001G0020</name>
</gene>
<evidence type="ECO:0008006" key="3">
    <source>
        <dbReference type="Google" id="ProtNLM"/>
    </source>
</evidence>
<dbReference type="EMBL" id="LBXD01000001">
    <property type="protein sequence ID" value="KKR24031.1"/>
    <property type="molecule type" value="Genomic_DNA"/>
</dbReference>
<dbReference type="Proteomes" id="UP000034764">
    <property type="component" value="Unassembled WGS sequence"/>
</dbReference>
<evidence type="ECO:0000313" key="2">
    <source>
        <dbReference type="Proteomes" id="UP000034764"/>
    </source>
</evidence>
<dbReference type="Gene3D" id="3.40.50.1010">
    <property type="entry name" value="5'-nuclease"/>
    <property type="match status" value="1"/>
</dbReference>
<dbReference type="InterPro" id="IPR029060">
    <property type="entry name" value="PIN-like_dom_sf"/>
</dbReference>
<evidence type="ECO:0000313" key="1">
    <source>
        <dbReference type="EMBL" id="KKR24031.1"/>
    </source>
</evidence>
<dbReference type="AlphaFoldDB" id="A0A0G0PFQ1"/>
<reference evidence="1 2" key="1">
    <citation type="journal article" date="2015" name="Nature">
        <title>rRNA introns, odd ribosomes, and small enigmatic genomes across a large radiation of phyla.</title>
        <authorList>
            <person name="Brown C.T."/>
            <person name="Hug L.A."/>
            <person name="Thomas B.C."/>
            <person name="Sharon I."/>
            <person name="Castelle C.J."/>
            <person name="Singh A."/>
            <person name="Wilkins M.J."/>
            <person name="Williams K.H."/>
            <person name="Banfield J.F."/>
        </authorList>
    </citation>
    <scope>NUCLEOTIDE SEQUENCE [LARGE SCALE GENOMIC DNA]</scope>
</reference>
<proteinExistence type="predicted"/>
<comment type="caution">
    <text evidence="1">The sequence shown here is derived from an EMBL/GenBank/DDBJ whole genome shotgun (WGS) entry which is preliminary data.</text>
</comment>
<protein>
    <recommendedName>
        <fullName evidence="3">PIN domain-containing protein</fullName>
    </recommendedName>
</protein>
<dbReference type="SUPFAM" id="SSF88723">
    <property type="entry name" value="PIN domain-like"/>
    <property type="match status" value="1"/>
</dbReference>